<dbReference type="PANTHER" id="PTHR41313">
    <property type="entry name" value="ADENINE-SPECIFIC METHYLTRANSFERASE"/>
    <property type="match status" value="1"/>
</dbReference>
<feature type="binding site" evidence="5">
    <location>
        <begin position="2935"/>
        <end position="2942"/>
    </location>
    <ligand>
        <name>ATP</name>
        <dbReference type="ChEBI" id="CHEBI:30616"/>
    </ligand>
</feature>
<evidence type="ECO:0000313" key="9">
    <source>
        <dbReference type="Proteomes" id="UP001144280"/>
    </source>
</evidence>
<dbReference type="PANTHER" id="PTHR41313:SF1">
    <property type="entry name" value="DNA METHYLASE ADENINE-SPECIFIC DOMAIN-CONTAINING PROTEIN"/>
    <property type="match status" value="1"/>
</dbReference>
<dbReference type="EMBL" id="BSDI01000038">
    <property type="protein sequence ID" value="GLI00908.1"/>
    <property type="molecule type" value="Genomic_DNA"/>
</dbReference>
<proteinExistence type="predicted"/>
<keyword evidence="3 5" id="KW-0347">Helicase</keyword>
<feature type="compositionally biased region" description="Basic and acidic residues" evidence="6">
    <location>
        <begin position="1"/>
        <end position="20"/>
    </location>
</feature>
<accession>A0ABQ5R2Y8</accession>
<feature type="region of interest" description="Disordered" evidence="6">
    <location>
        <begin position="2307"/>
        <end position="2335"/>
    </location>
</feature>
<dbReference type="Proteomes" id="UP001144280">
    <property type="component" value="Unassembled WGS sequence"/>
</dbReference>
<evidence type="ECO:0000313" key="8">
    <source>
        <dbReference type="EMBL" id="GLI00908.1"/>
    </source>
</evidence>
<feature type="region of interest" description="Disordered" evidence="6">
    <location>
        <begin position="2084"/>
        <end position="2129"/>
    </location>
</feature>
<comment type="caution">
    <text evidence="8">The sequence shown here is derived from an EMBL/GenBank/DDBJ whole genome shotgun (WGS) entry which is preliminary data.</text>
</comment>
<feature type="compositionally biased region" description="Polar residues" evidence="6">
    <location>
        <begin position="3539"/>
        <end position="3552"/>
    </location>
</feature>
<dbReference type="SUPFAM" id="SSF52540">
    <property type="entry name" value="P-loop containing nucleoside triphosphate hydrolases"/>
    <property type="match status" value="3"/>
</dbReference>
<dbReference type="InterPro" id="IPR014016">
    <property type="entry name" value="UvrD-like_ATP-bd"/>
</dbReference>
<dbReference type="InterPro" id="IPR029063">
    <property type="entry name" value="SAM-dependent_MTases_sf"/>
</dbReference>
<evidence type="ECO:0000256" key="5">
    <source>
        <dbReference type="PROSITE-ProRule" id="PRU00560"/>
    </source>
</evidence>
<evidence type="ECO:0000256" key="4">
    <source>
        <dbReference type="ARBA" id="ARBA00022840"/>
    </source>
</evidence>
<dbReference type="Gene3D" id="3.40.50.300">
    <property type="entry name" value="P-loop containing nucleotide triphosphate hydrolases"/>
    <property type="match status" value="4"/>
</dbReference>
<dbReference type="Pfam" id="PF13245">
    <property type="entry name" value="AAA_19"/>
    <property type="match status" value="1"/>
</dbReference>
<evidence type="ECO:0000259" key="7">
    <source>
        <dbReference type="PROSITE" id="PS51198"/>
    </source>
</evidence>
<feature type="region of interest" description="Disordered" evidence="6">
    <location>
        <begin position="1"/>
        <end position="54"/>
    </location>
</feature>
<dbReference type="PRINTS" id="PR00507">
    <property type="entry name" value="N12N6MTFRASE"/>
</dbReference>
<evidence type="ECO:0000256" key="1">
    <source>
        <dbReference type="ARBA" id="ARBA00022741"/>
    </source>
</evidence>
<sequence length="3601" mass="394190">MVRQERLPHPDRIARPRDPVDVPAGDPLPASTVEPAAESARFRPSGQHDLAPSGEVERIRANLDAVRALARQLQQRRPATADEQVLYARWSGWGATPALFDERPKHAGRFAAERAELQALLGDDGYRAARTTTLNAHYTDAAYVQIIWDAVMRLGFSGGRVLEPGCGSGNFLGFAPTGARLVGVELDPTTAQITQALYPDADIRAESFADTRLPEPGFDLVIGNVPFGSHKLHDPRYNPGREYSIHNHFIIKSLHATRPGGLVALITSRYTMDGADLAHQHAREQMAALADLVGAVRLPINAHQVAAGTEVVTDLLIFRRRPDGKSTAAAVPQWLRVRPVDLPAARDSVNADTFEVNEYFLEQPQMVLGDQLTDSGRSRPVLTVRGSDPDTGATLRSALDSLVPKPQVVLRSPEPQMQEGLFVDEGDGRFSQIRDGRRVRHEPARTQIVELRALIGLRETLLALLDEEAANRDDTPRMAALRAQLNSRYDAYRARFEAINRFQLSAGTRVDKKTGQVVETERRINPRMGGFRDDPFFPYVAALEKFDDESGQAQKAEVFSQRVITVPNPVQRVQEPDDALVVCWDRHNEVRLDVVASLLGLDHPQQAREALGDLVFEEPGSGELIRKAEYLSGNVRRKLVVAQQAAHVDARFEVNVQALQSVVPRDLTPVEIGARLGSPWIAADYVQQFLREILEDDTVTVSNIGARWSVKGGDKKGVLATTVWGTKSRPATDLAENLLNSQTIEITKTVGTGSEKKTVRDTEATAFAQAKAQQVDERFRAWLWEEPDRAATLGRIYNDRFNARIPRTYEGEHVEAPGLSLAFPLHPHQMAAVARIRNTPGVGLFHGTGAGKTLEMIVGGMELVRLGLVTKPCYVVPKGVLGQFRREFLQAYPRAKVLAADSEDLTGDKRRQFVARCSTGDWDAIIISHHAFKKIPVSRAVRVDYLNKQLDRLRKHLANSEGADRYTVKDIEKQVQTLQQQITEQLAAPSDPGVEFERTGIGYLFIDEAHVYKNLRVISSIRELAHDGNDITADLEMKLEYLRRTGRRVVTLATATPIDNSPSEILTMTKYAAPELLAEMGVEEDDQYHAAFIQPRRRVEMRPDGSGFESRTRHSRYVNLPEQKQLMYSWADVKLKEHLDLGEPAIIGGQPEVLAVPASPELHGHLVMLAARAKKVTGGHPDERLNSKGEFKKDNILWISTDGRTASLDLRLIGDHTDGPQKIDVAADRIAEIWRAHRDDIYYRSDGTPEPVRGSLQLVFCDLGVPRRDRWTVYEGLRDELAARGVPPEQIRFAQEAKNRQQKEQLDQDARDGKIAVLIGSRQGLGTGRNIQRRVISVLQLDPTWKLTPVTQSLGRGQRQGNDNTAIHHIFVVTENSYDPFLWQKVDDKARFTRQMLDPNDTTRVIDAQEQDDDGGKIDPAVMFAVAAGRPELLELHRTEEAVGALRLEARIWSDEQFTLTATVKQNQHTITGLRRSISDLNTVLARRRDTRGDAFRMTLEGTTFDSRADAGAALVRRLQAAVHAGRGREHLQLGELGGIILSAGIEAGLLGDRALLRLDGIADSMIELTQRDLDALAASSSADQIGLIRKLENKVAGADDLRKRYLDSIDRLQANIDRATARIGLPFPQQADLDRHADQLAELHKQLQILDTASPNNTPDGGTAPAEGAPARGGSAVGESNPTARPAADVRRSRADADHAANASGSAGADTGQQRRDPDPRPAGGAPNDGQPLSQRETIHEAGILEHVLAQANLTTQQRDWLTGQIPRLTSDPRVAMTARSARDYDEFPPVFDPALEELLLSAADNVGSAGEALAIWYFSTDPQFRAAFSQAAGHTVYEQVRATPTPGSIEPVRVDSSPNDPSHVDHAAAPQPTLSDREVDHPAIDPTQVVPARGGLVPTAGDEPGTIQINGNSVLVYGTDKSDSQMCGALSDAGFKWYRSLQRWGLPRSWHHDTRMRRVAQLLRRMREHGRILPVEDPNDRRFEDRPAAGPLTVQMIAKADLRVGDQVRLWVAGAGTHPWRGLGSPNDERFLIEGVYAGITGLDGQGELLDLVVTDSDGRRDELGWRVLVLPEALPVLRAESTASQSVPKGERNPLDTATPSAQLSAHAAEPGPASDVARSDPEPFDLTPRQQAVIDELGMDRGEPWSIRREWRIRTFVQLSTKDYGELRSDVRQALTTDLHDSLASPAWRERATARRLLERWSGSPTAAHTEAQEQAIDALCQPASSQGMPDPVRLAAYGRLTMEEYRTLDSGYQQDIQADLKAIAESGATKIISRNRSGIGATVRTVADHVTGAQDLLRRLRSNPQMPPLRSNATSVTNTAEPAAPVSDIPSAAPLVDESALAHSDGNTDPEQSQEVEAGAVQLAIPLRPAVEPRPEHATTAAAVRHDTTALSAEQRLLQKVAAGIPDNVVQWPSTPDGHPTVLVSFVANGTYGEVSGVDVQREPITARGYVIEAQGLRGGYGGWHPDALIVVKLGETPDGPTVHTVQTEMDARLTVLDPPSPDMPAGEPAPWLRMPVEHQILAARTALGLTIEIRNGPANELWTVEGCPEQITGEVAWWLFGGRYRSWDGRARPVFRPQLVQEATTAGRIPAEPEQLPVPVPEPPPSPDQNIEARLARLYPYTEPGPLFRRAVAEAVTYARMKLDAGLDPSRDLMEGEVGAGLRPRADLAARHDNGLPPASESISTAPSPTWLAGVTLGEEAPTADGRHHVYRRSNGRATSVYVDARHPQAGMLPRGRLELTSDAETHGPPKWRIVDHDSTSVGEHTGTYLEAEAKLLAATAELDEPVSDADADPHSDADLTPATGAFATTQGEPSAAAPAAPTWSERIQIIDGPTLLVRGTTGAPRENGLRGLLKQYRFQYRGASGEWRYTGRLADRAAAIGDIRRWLAAQDRADAARTAKPTTALPPTTQQQRIIDSYQAGHTIAVQALAGTGKTSTLQMLAAVRPETRVAYIAFNRSIADEAQRKFGRNVRADTSHAFAREALDGTPLRGKLDRIGKGARWPEEWAEHLNIALGGAQELPPEDLARLVMATVRTFRESAADTIGSQHLPASVPTEVAGLGETVLSYARAAWQDIADPDGKLLFDHDDYLKLWALRHPRLPCDVVFFDEAQDINPVLRKVIQDQPMQTVVVGDSNQSIYGFRGAIDALKNWPVQSTLPLTQSWRFGPAVADVGNQFLRLLGSPWLLAGNPALDSRIGLVDDPDAILARTNAGAVAGVFDAFDRGKRVALMGGGRAIEDIAKAAKDLQAGRGTKHVDLSRFTDWDEVRAYVEDGDGAQSLRAFVRLVDRRGADGLLQMVKELADEDQTDADGNPDYDVIVSTVHKAKGREWAQVQIADDFPQPQQNQETGEVQLPDAEQLRLAYVAVTRARYRLELGSLSWIEDFSEHTDRAATAASRSLAQRESTVADPVADIRSSVQFWLSSQPDALDIPVGKREWLARSVADLVNDHRVRRAAFAHEEEDFGRVFEPALEDRLVNARDADANNSALLLYLSDEDFAEELSAYARHVVYSAIKGCPESTDSDTPARPPTHTDGTGNLADQTSRESPGPTAPRTPTQLARLDTAVGAQQGHVAPAGRAGRPITQSGASRRAAGM</sequence>
<feature type="compositionally biased region" description="Basic and acidic residues" evidence="6">
    <location>
        <begin position="1689"/>
        <end position="1700"/>
    </location>
</feature>
<feature type="domain" description="UvrD-like helicase ATP-binding" evidence="7">
    <location>
        <begin position="2914"/>
        <end position="3173"/>
    </location>
</feature>
<feature type="compositionally biased region" description="Basic and acidic residues" evidence="6">
    <location>
        <begin position="2742"/>
        <end position="2765"/>
    </location>
</feature>
<feature type="region of interest" description="Disordered" evidence="6">
    <location>
        <begin position="3523"/>
        <end position="3601"/>
    </location>
</feature>
<feature type="compositionally biased region" description="Polar residues" evidence="6">
    <location>
        <begin position="2316"/>
        <end position="2325"/>
    </location>
</feature>
<feature type="compositionally biased region" description="Low complexity" evidence="6">
    <location>
        <begin position="1701"/>
        <end position="1713"/>
    </location>
</feature>
<reference evidence="8" key="1">
    <citation type="submission" date="2022-12" db="EMBL/GenBank/DDBJ databases">
        <title>New Phytohabitans aurantiacus sp. RD004123 nov., an actinomycete isolated from soil.</title>
        <authorList>
            <person name="Triningsih D.W."/>
            <person name="Harunari E."/>
            <person name="Igarashi Y."/>
        </authorList>
    </citation>
    <scope>NUCLEOTIDE SEQUENCE</scope>
    <source>
        <strain evidence="8">RD004123</strain>
    </source>
</reference>
<evidence type="ECO:0000256" key="6">
    <source>
        <dbReference type="SAM" id="MobiDB-lite"/>
    </source>
</evidence>
<name>A0ABQ5R2Y8_9ACTN</name>
<feature type="region of interest" description="Disordered" evidence="6">
    <location>
        <begin position="2733"/>
        <end position="2767"/>
    </location>
</feature>
<dbReference type="InterPro" id="IPR014017">
    <property type="entry name" value="DNA_helicase_UvrD-like_C"/>
</dbReference>
<dbReference type="SUPFAM" id="SSF53335">
    <property type="entry name" value="S-adenosyl-L-methionine-dependent methyltransferases"/>
    <property type="match status" value="1"/>
</dbReference>
<keyword evidence="9" id="KW-1185">Reference proteome</keyword>
<dbReference type="CDD" id="cd02440">
    <property type="entry name" value="AdoMet_MTases"/>
    <property type="match status" value="1"/>
</dbReference>
<feature type="region of interest" description="Disordered" evidence="6">
    <location>
        <begin position="1653"/>
        <end position="1735"/>
    </location>
</feature>
<dbReference type="InterPro" id="IPR027417">
    <property type="entry name" value="P-loop_NTPase"/>
</dbReference>
<evidence type="ECO:0000256" key="3">
    <source>
        <dbReference type="ARBA" id="ARBA00022806"/>
    </source>
</evidence>
<dbReference type="Gene3D" id="3.40.50.150">
    <property type="entry name" value="Vaccinia Virus protein VP39"/>
    <property type="match status" value="1"/>
</dbReference>
<keyword evidence="1 5" id="KW-0547">Nucleotide-binding</keyword>
<evidence type="ECO:0000256" key="2">
    <source>
        <dbReference type="ARBA" id="ARBA00022801"/>
    </source>
</evidence>
<keyword evidence="4 5" id="KW-0067">ATP-binding</keyword>
<organism evidence="8 9">
    <name type="scientific">Phytohabitans aurantiacus</name>
    <dbReference type="NCBI Taxonomy" id="3016789"/>
    <lineage>
        <taxon>Bacteria</taxon>
        <taxon>Bacillati</taxon>
        <taxon>Actinomycetota</taxon>
        <taxon>Actinomycetes</taxon>
        <taxon>Micromonosporales</taxon>
        <taxon>Micromonosporaceae</taxon>
    </lineage>
</organism>
<keyword evidence="2 5" id="KW-0378">Hydrolase</keyword>
<feature type="region of interest" description="Disordered" evidence="6">
    <location>
        <begin position="1846"/>
        <end position="1880"/>
    </location>
</feature>
<dbReference type="PROSITE" id="PS51198">
    <property type="entry name" value="UVRD_HELICASE_ATP_BIND"/>
    <property type="match status" value="1"/>
</dbReference>
<feature type="region of interest" description="Disordered" evidence="6">
    <location>
        <begin position="2792"/>
        <end position="2828"/>
    </location>
</feature>
<gene>
    <name evidence="8" type="ORF">Pa4123_61840</name>
</gene>
<dbReference type="SMART" id="SM00487">
    <property type="entry name" value="DEXDc"/>
    <property type="match status" value="1"/>
</dbReference>
<protein>
    <recommendedName>
        <fullName evidence="7">UvrD-like helicase ATP-binding domain-containing protein</fullName>
    </recommendedName>
</protein>
<dbReference type="InterPro" id="IPR014001">
    <property type="entry name" value="Helicase_ATP-bd"/>
</dbReference>
<dbReference type="InterPro" id="IPR052933">
    <property type="entry name" value="DNA_Protect_Modify"/>
</dbReference>
<dbReference type="Pfam" id="PF13361">
    <property type="entry name" value="UvrD_C"/>
    <property type="match status" value="1"/>
</dbReference>